<dbReference type="RefSeq" id="WP_273628069.1">
    <property type="nucleotide sequence ID" value="NZ_CP117167.1"/>
</dbReference>
<evidence type="ECO:0000313" key="3">
    <source>
        <dbReference type="Proteomes" id="UP001216139"/>
    </source>
</evidence>
<proteinExistence type="predicted"/>
<reference evidence="2 3" key="1">
    <citation type="submission" date="2023-02" db="EMBL/GenBank/DDBJ databases">
        <title>Genome sequence of Mucilaginibacter jinjuensis strain KACC 16571.</title>
        <authorList>
            <person name="Kim S."/>
            <person name="Heo J."/>
            <person name="Kwon S.-W."/>
        </authorList>
    </citation>
    <scope>NUCLEOTIDE SEQUENCE [LARGE SCALE GENOMIC DNA]</scope>
    <source>
        <strain evidence="2 3">KACC 16571</strain>
    </source>
</reference>
<evidence type="ECO:0000256" key="1">
    <source>
        <dbReference type="SAM" id="Phobius"/>
    </source>
</evidence>
<keyword evidence="1" id="KW-0812">Transmembrane</keyword>
<sequence>MDDQLGKLIEPKPVPFTFTAPGWYVVGGLIVLLLIGLVWLLIRQYQLNRYRKHALLLLANTEKKYTDEQAFDLLIYEADLLIKRIAMSRYGRQNVSGLRDGQWTAFINRTWHEKSFNEQDEVLLNQTIYQSKQVVTADEAQAFTQKAKRWIKKHKRHINAV</sequence>
<dbReference type="Pfam" id="PF14316">
    <property type="entry name" value="DUF4381"/>
    <property type="match status" value="1"/>
</dbReference>
<organism evidence="2 3">
    <name type="scientific">Mucilaginibacter jinjuensis</name>
    <dbReference type="NCBI Taxonomy" id="1176721"/>
    <lineage>
        <taxon>Bacteria</taxon>
        <taxon>Pseudomonadati</taxon>
        <taxon>Bacteroidota</taxon>
        <taxon>Sphingobacteriia</taxon>
        <taxon>Sphingobacteriales</taxon>
        <taxon>Sphingobacteriaceae</taxon>
        <taxon>Mucilaginibacter</taxon>
    </lineage>
</organism>
<keyword evidence="1" id="KW-0472">Membrane</keyword>
<accession>A0ABY7T0L2</accession>
<dbReference type="InterPro" id="IPR025489">
    <property type="entry name" value="DUF4381"/>
</dbReference>
<keyword evidence="3" id="KW-1185">Reference proteome</keyword>
<dbReference type="Proteomes" id="UP001216139">
    <property type="component" value="Chromosome"/>
</dbReference>
<name>A0ABY7T0L2_9SPHI</name>
<evidence type="ECO:0000313" key="2">
    <source>
        <dbReference type="EMBL" id="WCT09975.1"/>
    </source>
</evidence>
<feature type="transmembrane region" description="Helical" evidence="1">
    <location>
        <begin position="20"/>
        <end position="42"/>
    </location>
</feature>
<keyword evidence="1" id="KW-1133">Transmembrane helix</keyword>
<dbReference type="EMBL" id="CP117167">
    <property type="protein sequence ID" value="WCT09975.1"/>
    <property type="molecule type" value="Genomic_DNA"/>
</dbReference>
<protein>
    <submittedName>
        <fullName evidence="2">DUF4381 domain-containing protein</fullName>
    </submittedName>
</protein>
<gene>
    <name evidence="2" type="ORF">PQO05_14680</name>
</gene>